<name>A0A381R6L2_9ZZZZ</name>
<protein>
    <submittedName>
        <fullName evidence="2">Uncharacterized protein</fullName>
    </submittedName>
</protein>
<feature type="coiled-coil region" evidence="1">
    <location>
        <begin position="3"/>
        <end position="30"/>
    </location>
</feature>
<evidence type="ECO:0000313" key="2">
    <source>
        <dbReference type="EMBL" id="SUZ85507.1"/>
    </source>
</evidence>
<sequence>MSSKTIERQLRRTSQQIVALRTELVLLDEQWAHLSDEADTARLQSLVSETPISERTHQRAARHVEVIGQERSQLAARLGELECRQDALLDQMSGSSR</sequence>
<accession>A0A381R6L2</accession>
<gene>
    <name evidence="2" type="ORF">METZ01_LOCUS38361</name>
</gene>
<evidence type="ECO:0000256" key="1">
    <source>
        <dbReference type="SAM" id="Coils"/>
    </source>
</evidence>
<reference evidence="2" key="1">
    <citation type="submission" date="2018-05" db="EMBL/GenBank/DDBJ databases">
        <authorList>
            <person name="Lanie J.A."/>
            <person name="Ng W.-L."/>
            <person name="Kazmierczak K.M."/>
            <person name="Andrzejewski T.M."/>
            <person name="Davidsen T.M."/>
            <person name="Wayne K.J."/>
            <person name="Tettelin H."/>
            <person name="Glass J.I."/>
            <person name="Rusch D."/>
            <person name="Podicherti R."/>
            <person name="Tsui H.-C.T."/>
            <person name="Winkler M.E."/>
        </authorList>
    </citation>
    <scope>NUCLEOTIDE SEQUENCE</scope>
</reference>
<proteinExistence type="predicted"/>
<organism evidence="2">
    <name type="scientific">marine metagenome</name>
    <dbReference type="NCBI Taxonomy" id="408172"/>
    <lineage>
        <taxon>unclassified sequences</taxon>
        <taxon>metagenomes</taxon>
        <taxon>ecological metagenomes</taxon>
    </lineage>
</organism>
<keyword evidence="1" id="KW-0175">Coiled coil</keyword>
<dbReference type="AlphaFoldDB" id="A0A381R6L2"/>
<dbReference type="EMBL" id="UINC01001638">
    <property type="protein sequence ID" value="SUZ85507.1"/>
    <property type="molecule type" value="Genomic_DNA"/>
</dbReference>